<gene>
    <name evidence="2" type="ORF">HNQ94_000162</name>
</gene>
<protein>
    <submittedName>
        <fullName evidence="2">Pimeloyl-ACP methyl ester carboxylesterase</fullName>
    </submittedName>
</protein>
<organism evidence="2 3">
    <name type="scientific">Salirhabdus euzebyi</name>
    <dbReference type="NCBI Taxonomy" id="394506"/>
    <lineage>
        <taxon>Bacteria</taxon>
        <taxon>Bacillati</taxon>
        <taxon>Bacillota</taxon>
        <taxon>Bacilli</taxon>
        <taxon>Bacillales</taxon>
        <taxon>Bacillaceae</taxon>
        <taxon>Salirhabdus</taxon>
    </lineage>
</organism>
<dbReference type="Proteomes" id="UP000581688">
    <property type="component" value="Unassembled WGS sequence"/>
</dbReference>
<dbReference type="PANTHER" id="PTHR43798:SF33">
    <property type="entry name" value="HYDROLASE, PUTATIVE (AFU_ORTHOLOGUE AFUA_2G14860)-RELATED"/>
    <property type="match status" value="1"/>
</dbReference>
<dbReference type="PANTHER" id="PTHR43798">
    <property type="entry name" value="MONOACYLGLYCEROL LIPASE"/>
    <property type="match status" value="1"/>
</dbReference>
<evidence type="ECO:0000313" key="3">
    <source>
        <dbReference type="Proteomes" id="UP000581688"/>
    </source>
</evidence>
<reference evidence="2 3" key="1">
    <citation type="submission" date="2020-08" db="EMBL/GenBank/DDBJ databases">
        <title>Genomic Encyclopedia of Type Strains, Phase IV (KMG-IV): sequencing the most valuable type-strain genomes for metagenomic binning, comparative biology and taxonomic classification.</title>
        <authorList>
            <person name="Goeker M."/>
        </authorList>
    </citation>
    <scope>NUCLEOTIDE SEQUENCE [LARGE SCALE GENOMIC DNA]</scope>
    <source>
        <strain evidence="2 3">DSM 19612</strain>
    </source>
</reference>
<name>A0A841PY23_9BACI</name>
<dbReference type="InterPro" id="IPR029058">
    <property type="entry name" value="AB_hydrolase_fold"/>
</dbReference>
<dbReference type="EMBL" id="JACHGH010000001">
    <property type="protein sequence ID" value="MBB6451741.1"/>
    <property type="molecule type" value="Genomic_DNA"/>
</dbReference>
<dbReference type="SUPFAM" id="SSF53474">
    <property type="entry name" value="alpha/beta-Hydrolases"/>
    <property type="match status" value="1"/>
</dbReference>
<evidence type="ECO:0000313" key="2">
    <source>
        <dbReference type="EMBL" id="MBB6451741.1"/>
    </source>
</evidence>
<proteinExistence type="predicted"/>
<dbReference type="InterPro" id="IPR000073">
    <property type="entry name" value="AB_hydrolase_1"/>
</dbReference>
<dbReference type="Pfam" id="PF00561">
    <property type="entry name" value="Abhydrolase_1"/>
    <property type="match status" value="1"/>
</dbReference>
<dbReference type="Gene3D" id="3.40.50.1820">
    <property type="entry name" value="alpha/beta hydrolase"/>
    <property type="match status" value="1"/>
</dbReference>
<feature type="domain" description="AB hydrolase-1" evidence="1">
    <location>
        <begin position="26"/>
        <end position="144"/>
    </location>
</feature>
<sequence length="262" mass="29705">MKRGYFKSNNLCLSYIDYSKGESEKILLALHGHFGNARMFSSLASSLDDWKVFALDQRGHGWSEHPVNRDYSRETYIEDIKHFITTVLNNKSVVLLGHSLGGANAYQFASKYPELVKAMIIEDIGAEIEGDASYATLFPHRVASLKELKDVVESRWKGSFRYFGESAFEDEHGWGFRFDSKGMMVSQQNLNGSWWSDWTNTDCPTLLIHGTNSDVVNLSQVKKMKQARKNTTIKAFEGCGHTIHDDDPLGFNNTVKNFLESL</sequence>
<dbReference type="AlphaFoldDB" id="A0A841PY23"/>
<dbReference type="InterPro" id="IPR050266">
    <property type="entry name" value="AB_hydrolase_sf"/>
</dbReference>
<dbReference type="PRINTS" id="PR00111">
    <property type="entry name" value="ABHYDROLASE"/>
</dbReference>
<dbReference type="GO" id="GO:0016020">
    <property type="term" value="C:membrane"/>
    <property type="evidence" value="ECO:0007669"/>
    <property type="project" value="TreeGrafter"/>
</dbReference>
<evidence type="ECO:0000259" key="1">
    <source>
        <dbReference type="Pfam" id="PF00561"/>
    </source>
</evidence>
<dbReference type="RefSeq" id="WP_174496357.1">
    <property type="nucleotide sequence ID" value="NZ_CADDWK010000007.1"/>
</dbReference>
<keyword evidence="3" id="KW-1185">Reference proteome</keyword>
<accession>A0A841PY23</accession>
<comment type="caution">
    <text evidence="2">The sequence shown here is derived from an EMBL/GenBank/DDBJ whole genome shotgun (WGS) entry which is preliminary data.</text>
</comment>